<protein>
    <submittedName>
        <fullName evidence="2">Uncharacterized protein</fullName>
    </submittedName>
</protein>
<reference evidence="2 3" key="1">
    <citation type="submission" date="2014-06" db="EMBL/GenBank/DDBJ databases">
        <title>The genome of the endonuclear symbiont Nucleicultrix amoebiphila.</title>
        <authorList>
            <person name="Schulz F."/>
            <person name="Horn M."/>
        </authorList>
    </citation>
    <scope>NUCLEOTIDE SEQUENCE [LARGE SCALE GENOMIC DNA]</scope>
    <source>
        <strain evidence="2 3">FS5</strain>
    </source>
</reference>
<feature type="region of interest" description="Disordered" evidence="1">
    <location>
        <begin position="66"/>
        <end position="87"/>
    </location>
</feature>
<proteinExistence type="predicted"/>
<name>A0A1W6N6M4_9PROT</name>
<keyword evidence="3" id="KW-1185">Reference proteome</keyword>
<dbReference type="EMBL" id="CP008743">
    <property type="protein sequence ID" value="ARN85419.1"/>
    <property type="molecule type" value="Genomic_DNA"/>
</dbReference>
<dbReference type="KEGG" id="naf:GQ61_09120"/>
<evidence type="ECO:0000313" key="3">
    <source>
        <dbReference type="Proteomes" id="UP000237351"/>
    </source>
</evidence>
<evidence type="ECO:0000313" key="2">
    <source>
        <dbReference type="EMBL" id="ARN85419.1"/>
    </source>
</evidence>
<organism evidence="2 3">
    <name type="scientific">Candidatus Nucleicultrix amoebiphila FS5</name>
    <dbReference type="NCBI Taxonomy" id="1414854"/>
    <lineage>
        <taxon>Bacteria</taxon>
        <taxon>Pseudomonadati</taxon>
        <taxon>Pseudomonadota</taxon>
        <taxon>Alphaproteobacteria</taxon>
        <taxon>Holosporales</taxon>
        <taxon>Candidatus Nucleicultricaceae</taxon>
        <taxon>Candidatus Nucleicultrix</taxon>
    </lineage>
</organism>
<sequence length="192" mass="22652">MFPIRHMKGLLFPVRKESECFLMTLRNFVYLQTERIKMLKKRLSLCLCVLGIVSSSVHATHLWEESKGAERKKKSSTSKNSLTPSPYEQRLDAQAKQNFYQGNYKEEFAFKQKKAFHNPTDSNMEELAVCSLTQGHYDLAWNIYKGLAHRTVDPKKKEGYERNAQQAWQTEQEMRVPVKHPKNKWKFFDLFK</sequence>
<evidence type="ECO:0000256" key="1">
    <source>
        <dbReference type="SAM" id="MobiDB-lite"/>
    </source>
</evidence>
<accession>A0A1W6N6M4</accession>
<gene>
    <name evidence="2" type="ORF">GQ61_09120</name>
</gene>
<dbReference type="AlphaFoldDB" id="A0A1W6N6M4"/>
<dbReference type="Proteomes" id="UP000237351">
    <property type="component" value="Chromosome"/>
</dbReference>